<proteinExistence type="inferred from homology"/>
<evidence type="ECO:0000256" key="5">
    <source>
        <dbReference type="ARBA" id="ARBA00022949"/>
    </source>
</evidence>
<feature type="transmembrane region" description="Helical" evidence="8">
    <location>
        <begin position="78"/>
        <end position="100"/>
    </location>
</feature>
<evidence type="ECO:0000256" key="7">
    <source>
        <dbReference type="ARBA" id="ARBA00023136"/>
    </source>
</evidence>
<reference evidence="9" key="3">
    <citation type="submission" date="2025-09" db="UniProtKB">
        <authorList>
            <consortium name="Ensembl"/>
        </authorList>
    </citation>
    <scope>IDENTIFICATION</scope>
</reference>
<evidence type="ECO:0000256" key="6">
    <source>
        <dbReference type="ARBA" id="ARBA00022989"/>
    </source>
</evidence>
<organism evidence="9 10">
    <name type="scientific">Sarcophilus harrisii</name>
    <name type="common">Tasmanian devil</name>
    <name type="synonym">Sarcophilus laniarius</name>
    <dbReference type="NCBI Taxonomy" id="9305"/>
    <lineage>
        <taxon>Eukaryota</taxon>
        <taxon>Metazoa</taxon>
        <taxon>Chordata</taxon>
        <taxon>Craniata</taxon>
        <taxon>Vertebrata</taxon>
        <taxon>Euteleostomi</taxon>
        <taxon>Mammalia</taxon>
        <taxon>Metatheria</taxon>
        <taxon>Dasyuromorphia</taxon>
        <taxon>Dasyuridae</taxon>
        <taxon>Sarcophilus</taxon>
    </lineage>
</organism>
<dbReference type="Proteomes" id="UP000007648">
    <property type="component" value="Unassembled WGS sequence"/>
</dbReference>
<dbReference type="InterPro" id="IPR015664">
    <property type="entry name" value="P53_induced"/>
</dbReference>
<comment type="subcellular location">
    <subcellularLocation>
        <location evidence="2">Cell junction</location>
    </subcellularLocation>
    <subcellularLocation>
        <location evidence="1">Membrane</location>
        <topology evidence="1">Multi-pass membrane protein</topology>
    </subcellularLocation>
</comment>
<keyword evidence="6 8" id="KW-1133">Transmembrane helix</keyword>
<keyword evidence="5" id="KW-0965">Cell junction</keyword>
<dbReference type="GO" id="GO:0005911">
    <property type="term" value="C:cell-cell junction"/>
    <property type="evidence" value="ECO:0007669"/>
    <property type="project" value="TreeGrafter"/>
</dbReference>
<evidence type="ECO:0000313" key="10">
    <source>
        <dbReference type="Proteomes" id="UP000007648"/>
    </source>
</evidence>
<keyword evidence="4 8" id="KW-0812">Transmembrane</keyword>
<reference evidence="9" key="2">
    <citation type="submission" date="2025-08" db="UniProtKB">
        <authorList>
            <consortium name="Ensembl"/>
        </authorList>
    </citation>
    <scope>IDENTIFICATION</scope>
</reference>
<dbReference type="GeneTree" id="ENSGT00530000063484"/>
<comment type="similarity">
    <text evidence="3">Belongs to the TMEM47 family.</text>
</comment>
<protein>
    <submittedName>
        <fullName evidence="9">P53 apoptosis effector related to PMP22</fullName>
    </submittedName>
</protein>
<evidence type="ECO:0000256" key="8">
    <source>
        <dbReference type="SAM" id="Phobius"/>
    </source>
</evidence>
<evidence type="ECO:0000313" key="9">
    <source>
        <dbReference type="Ensembl" id="ENSSHAP00000027425.1"/>
    </source>
</evidence>
<name>A0A7N4NT78_SARHA</name>
<keyword evidence="7 8" id="KW-0472">Membrane</keyword>
<dbReference type="PANTHER" id="PTHR14399">
    <property type="entry name" value="P53-INDUCED PROTEIN RELATED"/>
    <property type="match status" value="1"/>
</dbReference>
<feature type="transmembrane region" description="Helical" evidence="8">
    <location>
        <begin position="106"/>
        <end position="123"/>
    </location>
</feature>
<keyword evidence="10" id="KW-1185">Reference proteome</keyword>
<dbReference type="PANTHER" id="PTHR14399:SF4">
    <property type="entry name" value="P53 APOPTOSIS EFFECTOR RELATED TO PMP-22"/>
    <property type="match status" value="1"/>
</dbReference>
<dbReference type="GO" id="GO:0016020">
    <property type="term" value="C:membrane"/>
    <property type="evidence" value="ECO:0007669"/>
    <property type="project" value="UniProtKB-SubCell"/>
</dbReference>
<gene>
    <name evidence="9" type="primary">PERP</name>
</gene>
<accession>A0A7N4NT78</accession>
<evidence type="ECO:0000256" key="4">
    <source>
        <dbReference type="ARBA" id="ARBA00022692"/>
    </source>
</evidence>
<evidence type="ECO:0000256" key="1">
    <source>
        <dbReference type="ARBA" id="ARBA00004141"/>
    </source>
</evidence>
<reference evidence="9 10" key="1">
    <citation type="journal article" date="2011" name="Proc. Natl. Acad. Sci. U.S.A.">
        <title>Genetic diversity and population structure of the endangered marsupial Sarcophilus harrisii (Tasmanian devil).</title>
        <authorList>
            <person name="Miller W."/>
            <person name="Hayes V.M."/>
            <person name="Ratan A."/>
            <person name="Petersen D.C."/>
            <person name="Wittekindt N.E."/>
            <person name="Miller J."/>
            <person name="Walenz B."/>
            <person name="Knight J."/>
            <person name="Qi J."/>
            <person name="Zhao F."/>
            <person name="Wang Q."/>
            <person name="Bedoya-Reina O.C."/>
            <person name="Katiyar N."/>
            <person name="Tomsho L.P."/>
            <person name="Kasson L.M."/>
            <person name="Hardie R.A."/>
            <person name="Woodbridge P."/>
            <person name="Tindall E.A."/>
            <person name="Bertelsen M.F."/>
            <person name="Dixon D."/>
            <person name="Pyecroft S."/>
            <person name="Helgen K.M."/>
            <person name="Lesk A.M."/>
            <person name="Pringle T.H."/>
            <person name="Patterson N."/>
            <person name="Zhang Y."/>
            <person name="Kreiss A."/>
            <person name="Woods G.M."/>
            <person name="Jones M.E."/>
            <person name="Schuster S.C."/>
        </authorList>
    </citation>
    <scope>NUCLEOTIDE SEQUENCE [LARGE SCALE GENOMIC DNA]</scope>
</reference>
<evidence type="ECO:0000256" key="2">
    <source>
        <dbReference type="ARBA" id="ARBA00004282"/>
    </source>
</evidence>
<evidence type="ECO:0000256" key="3">
    <source>
        <dbReference type="ARBA" id="ARBA00008691"/>
    </source>
</evidence>
<feature type="transmembrane region" description="Helical" evidence="8">
    <location>
        <begin position="13"/>
        <end position="36"/>
    </location>
</feature>
<dbReference type="Gene3D" id="1.20.140.150">
    <property type="match status" value="1"/>
</dbReference>
<dbReference type="AlphaFoldDB" id="A0A7N4NT78"/>
<dbReference type="Ensembl" id="ENSSHAT00000042409.1">
    <property type="protein sequence ID" value="ENSSHAP00000027425.1"/>
    <property type="gene ID" value="ENSSHAG00000024598.1"/>
</dbReference>
<dbReference type="GO" id="GO:0098609">
    <property type="term" value="P:cell-cell adhesion"/>
    <property type="evidence" value="ECO:0007669"/>
    <property type="project" value="TreeGrafter"/>
</dbReference>
<sequence length="177" mass="19425">MLRCGLACERCRWILPLLLLSAIVFDIIALSGRGWLESDNNSQTSSLWWKCPGDTGSGGTGSYEENCRSLMDFAWGRAAAAMLMCGCIILVICFVLSFFALCGPQMLVFLRVIGGLLALAGVMTEKPLKRMTQCVLLPSPSTEFKDGINYLSLKVRRPGDTIFFHITVLTSPADLLH</sequence>